<proteinExistence type="predicted"/>
<reference evidence="2" key="1">
    <citation type="submission" date="2025-08" db="UniProtKB">
        <authorList>
            <consortium name="RefSeq"/>
        </authorList>
    </citation>
    <scope>IDENTIFICATION</scope>
    <source>
        <tissue evidence="2">Whole body pupa</tissue>
    </source>
</reference>
<accession>A0A9C6E3I4</accession>
<dbReference type="AlphaFoldDB" id="A0A9C6E3I4"/>
<protein>
    <submittedName>
        <fullName evidence="2">Uncharacterized protein LOC119644033</fullName>
    </submittedName>
</protein>
<evidence type="ECO:0000313" key="1">
    <source>
        <dbReference type="Proteomes" id="UP000092443"/>
    </source>
</evidence>
<evidence type="ECO:0000313" key="2">
    <source>
        <dbReference type="RefSeq" id="XP_037899494.1"/>
    </source>
</evidence>
<dbReference type="GeneID" id="119644033"/>
<dbReference type="RefSeq" id="XP_037899494.1">
    <property type="nucleotide sequence ID" value="XM_038043566.1"/>
</dbReference>
<name>A0A9C6E3I4_9MUSC</name>
<sequence>MQAIENENNFSFYNYKEKELLCNFLTIGRWRVLIEERKSRYDPGKVGKNLQIFEQPFAAFVMGCKVQRLEIQNLTSAAPASYGRFVTGLPAEQEPAYLLHLQIEL</sequence>
<dbReference type="KEGG" id="gfs:119644033"/>
<organism evidence="1 2">
    <name type="scientific">Glossina fuscipes</name>
    <dbReference type="NCBI Taxonomy" id="7396"/>
    <lineage>
        <taxon>Eukaryota</taxon>
        <taxon>Metazoa</taxon>
        <taxon>Ecdysozoa</taxon>
        <taxon>Arthropoda</taxon>
        <taxon>Hexapoda</taxon>
        <taxon>Insecta</taxon>
        <taxon>Pterygota</taxon>
        <taxon>Neoptera</taxon>
        <taxon>Endopterygota</taxon>
        <taxon>Diptera</taxon>
        <taxon>Brachycera</taxon>
        <taxon>Muscomorpha</taxon>
        <taxon>Hippoboscoidea</taxon>
        <taxon>Glossinidae</taxon>
        <taxon>Glossina</taxon>
    </lineage>
</organism>
<keyword evidence="1" id="KW-1185">Reference proteome</keyword>
<gene>
    <name evidence="2" type="primary">LOC119644033</name>
</gene>
<dbReference type="Proteomes" id="UP000092443">
    <property type="component" value="Unplaced"/>
</dbReference>